<evidence type="ECO:0000259" key="4">
    <source>
        <dbReference type="PROSITE" id="PS50112"/>
    </source>
</evidence>
<keyword evidence="3" id="KW-0157">Chromophore</keyword>
<dbReference type="CDD" id="cd00130">
    <property type="entry name" value="PAS"/>
    <property type="match status" value="1"/>
</dbReference>
<keyword evidence="1" id="KW-0285">Flavoprotein</keyword>
<dbReference type="PANTHER" id="PTHR47429">
    <property type="entry name" value="PROTEIN TWIN LOV 1"/>
    <property type="match status" value="1"/>
</dbReference>
<evidence type="ECO:0000313" key="5">
    <source>
        <dbReference type="EMBL" id="MFD1787915.1"/>
    </source>
</evidence>
<sequence length="185" mass="20131">METDVPTGLADYLSQSRVALALASAAGDNHLLLVNAPFCELTGYSPDDVVGRNCRLLQRDAPNSEARARLREFLANPRQANVRTPIINFRKDGTPFVNLLYMSRLRTMGGETRYMFASQFDVSRSQPDLLADYDAQLSATLGRLAPVAGEAGIVVEGTLMTIANSAATIAQARMMLDDVERAHNA</sequence>
<keyword evidence="2" id="KW-0288">FMN</keyword>
<dbReference type="NCBIfam" id="TIGR00229">
    <property type="entry name" value="sensory_box"/>
    <property type="match status" value="1"/>
</dbReference>
<dbReference type="InterPro" id="IPR000014">
    <property type="entry name" value="PAS"/>
</dbReference>
<evidence type="ECO:0000256" key="2">
    <source>
        <dbReference type="ARBA" id="ARBA00022643"/>
    </source>
</evidence>
<evidence type="ECO:0000313" key="6">
    <source>
        <dbReference type="Proteomes" id="UP001597283"/>
    </source>
</evidence>
<dbReference type="RefSeq" id="WP_380940274.1">
    <property type="nucleotide sequence ID" value="NZ_JBHUFC010000003.1"/>
</dbReference>
<proteinExistence type="predicted"/>
<evidence type="ECO:0000256" key="3">
    <source>
        <dbReference type="ARBA" id="ARBA00022991"/>
    </source>
</evidence>
<comment type="caution">
    <text evidence="5">The sequence shown here is derived from an EMBL/GenBank/DDBJ whole genome shotgun (WGS) entry which is preliminary data.</text>
</comment>
<dbReference type="SUPFAM" id="SSF55785">
    <property type="entry name" value="PYP-like sensor domain (PAS domain)"/>
    <property type="match status" value="1"/>
</dbReference>
<evidence type="ECO:0000256" key="1">
    <source>
        <dbReference type="ARBA" id="ARBA00022630"/>
    </source>
</evidence>
<dbReference type="EMBL" id="JBHUFC010000003">
    <property type="protein sequence ID" value="MFD1787915.1"/>
    <property type="molecule type" value="Genomic_DNA"/>
</dbReference>
<keyword evidence="6" id="KW-1185">Reference proteome</keyword>
<gene>
    <name evidence="5" type="ORF">ACFSC3_10040</name>
</gene>
<dbReference type="Gene3D" id="3.30.450.20">
    <property type="entry name" value="PAS domain"/>
    <property type="match status" value="1"/>
</dbReference>
<protein>
    <submittedName>
        <fullName evidence="5">PAS domain-containing protein</fullName>
    </submittedName>
</protein>
<dbReference type="PANTHER" id="PTHR47429:SF2">
    <property type="entry name" value="PROTEIN TWIN LOV 1"/>
    <property type="match status" value="1"/>
</dbReference>
<accession>A0ABW4NF46</accession>
<name>A0ABW4NF46_9SPHN</name>
<dbReference type="Proteomes" id="UP001597283">
    <property type="component" value="Unassembled WGS sequence"/>
</dbReference>
<dbReference type="Pfam" id="PF13426">
    <property type="entry name" value="PAS_9"/>
    <property type="match status" value="1"/>
</dbReference>
<organism evidence="5 6">
    <name type="scientific">Sphingomonas floccifaciens</name>
    <dbReference type="NCBI Taxonomy" id="1844115"/>
    <lineage>
        <taxon>Bacteria</taxon>
        <taxon>Pseudomonadati</taxon>
        <taxon>Pseudomonadota</taxon>
        <taxon>Alphaproteobacteria</taxon>
        <taxon>Sphingomonadales</taxon>
        <taxon>Sphingomonadaceae</taxon>
        <taxon>Sphingomonas</taxon>
    </lineage>
</organism>
<feature type="domain" description="PAS" evidence="4">
    <location>
        <begin position="5"/>
        <end position="53"/>
    </location>
</feature>
<reference evidence="6" key="1">
    <citation type="journal article" date="2019" name="Int. J. Syst. Evol. Microbiol.">
        <title>The Global Catalogue of Microorganisms (GCM) 10K type strain sequencing project: providing services to taxonomists for standard genome sequencing and annotation.</title>
        <authorList>
            <consortium name="The Broad Institute Genomics Platform"/>
            <consortium name="The Broad Institute Genome Sequencing Center for Infectious Disease"/>
            <person name="Wu L."/>
            <person name="Ma J."/>
        </authorList>
    </citation>
    <scope>NUCLEOTIDE SEQUENCE [LARGE SCALE GENOMIC DNA]</scope>
    <source>
        <strain evidence="6">Q85</strain>
    </source>
</reference>
<dbReference type="PROSITE" id="PS50112">
    <property type="entry name" value="PAS"/>
    <property type="match status" value="1"/>
</dbReference>
<dbReference type="InterPro" id="IPR035965">
    <property type="entry name" value="PAS-like_dom_sf"/>
</dbReference>